<gene>
    <name evidence="2" type="ORF">WICPIJ_007048</name>
</gene>
<reference evidence="2" key="1">
    <citation type="journal article" date="2021" name="Open Biol.">
        <title>Shared evolutionary footprints suggest mitochondrial oxidative damage underlies multiple complex I losses in fungi.</title>
        <authorList>
            <person name="Schikora-Tamarit M.A."/>
            <person name="Marcet-Houben M."/>
            <person name="Nosek J."/>
            <person name="Gabaldon T."/>
        </authorList>
    </citation>
    <scope>NUCLEOTIDE SEQUENCE</scope>
    <source>
        <strain evidence="2">CBS2887</strain>
    </source>
</reference>
<evidence type="ECO:0000256" key="1">
    <source>
        <dbReference type="SAM" id="MobiDB-lite"/>
    </source>
</evidence>
<evidence type="ECO:0000313" key="3">
    <source>
        <dbReference type="Proteomes" id="UP000774326"/>
    </source>
</evidence>
<reference evidence="2" key="2">
    <citation type="submission" date="2021-01" db="EMBL/GenBank/DDBJ databases">
        <authorList>
            <person name="Schikora-Tamarit M.A."/>
        </authorList>
    </citation>
    <scope>NUCLEOTIDE SEQUENCE</scope>
    <source>
        <strain evidence="2">CBS2887</strain>
    </source>
</reference>
<sequence length="98" mass="10629">MNSTSSSDALDVSLDDSEQHHRGQLSFEVLTEHDPDIGDIDGLTAFHFDLGELDWVTCAGRRGASHNRGLFTSQSGVDTQSVDDVVAQAVQIEEGRDL</sequence>
<comment type="caution">
    <text evidence="2">The sequence shown here is derived from an EMBL/GenBank/DDBJ whole genome shotgun (WGS) entry which is preliminary data.</text>
</comment>
<name>A0A9P8Q0L1_WICPI</name>
<feature type="compositionally biased region" description="Low complexity" evidence="1">
    <location>
        <begin position="1"/>
        <end position="12"/>
    </location>
</feature>
<feature type="region of interest" description="Disordered" evidence="1">
    <location>
        <begin position="1"/>
        <end position="20"/>
    </location>
</feature>
<organism evidence="2 3">
    <name type="scientific">Wickerhamomyces pijperi</name>
    <name type="common">Yeast</name>
    <name type="synonym">Pichia pijperi</name>
    <dbReference type="NCBI Taxonomy" id="599730"/>
    <lineage>
        <taxon>Eukaryota</taxon>
        <taxon>Fungi</taxon>
        <taxon>Dikarya</taxon>
        <taxon>Ascomycota</taxon>
        <taxon>Saccharomycotina</taxon>
        <taxon>Saccharomycetes</taxon>
        <taxon>Phaffomycetales</taxon>
        <taxon>Wickerhamomycetaceae</taxon>
        <taxon>Wickerhamomyces</taxon>
    </lineage>
</organism>
<dbReference type="AlphaFoldDB" id="A0A9P8Q0L1"/>
<protein>
    <submittedName>
        <fullName evidence="2">Uncharacterized protein</fullName>
    </submittedName>
</protein>
<dbReference type="Proteomes" id="UP000774326">
    <property type="component" value="Unassembled WGS sequence"/>
</dbReference>
<proteinExistence type="predicted"/>
<evidence type="ECO:0000313" key="2">
    <source>
        <dbReference type="EMBL" id="KAH3681977.1"/>
    </source>
</evidence>
<keyword evidence="3" id="KW-1185">Reference proteome</keyword>
<dbReference type="EMBL" id="JAEUBG010004113">
    <property type="protein sequence ID" value="KAH3681977.1"/>
    <property type="molecule type" value="Genomic_DNA"/>
</dbReference>
<accession>A0A9P8Q0L1</accession>